<dbReference type="InterPro" id="IPR036412">
    <property type="entry name" value="HAD-like_sf"/>
</dbReference>
<dbReference type="InterPro" id="IPR004274">
    <property type="entry name" value="FCP1_dom"/>
</dbReference>
<protein>
    <recommendedName>
        <fullName evidence="3 13">Mitochondrial import inner membrane translocase subunit TIM50</fullName>
    </recommendedName>
</protein>
<comment type="similarity">
    <text evidence="2 13">Belongs to the TIM50 family.</text>
</comment>
<reference evidence="17" key="1">
    <citation type="journal article" date="2020" name="Fungal Divers.">
        <title>Resolving the Mortierellaceae phylogeny through synthesis of multi-gene phylogenetics and phylogenomics.</title>
        <authorList>
            <person name="Vandepol N."/>
            <person name="Liber J."/>
            <person name="Desiro A."/>
            <person name="Na H."/>
            <person name="Kennedy M."/>
            <person name="Barry K."/>
            <person name="Grigoriev I.V."/>
            <person name="Miller A.N."/>
            <person name="O'Donnell K."/>
            <person name="Stajich J.E."/>
            <person name="Bonito G."/>
        </authorList>
    </citation>
    <scope>NUCLEOTIDE SEQUENCE</scope>
    <source>
        <strain evidence="17">BC1065</strain>
    </source>
</reference>
<comment type="subcellular location">
    <subcellularLocation>
        <location evidence="1 13">Mitochondrion inner membrane</location>
        <topology evidence="1 13">Single-pass membrane protein</topology>
    </subcellularLocation>
</comment>
<dbReference type="SMART" id="SM00577">
    <property type="entry name" value="CPDc"/>
    <property type="match status" value="1"/>
</dbReference>
<organism evidence="17 18">
    <name type="scientific">Actinomortierella ambigua</name>
    <dbReference type="NCBI Taxonomy" id="1343610"/>
    <lineage>
        <taxon>Eukaryota</taxon>
        <taxon>Fungi</taxon>
        <taxon>Fungi incertae sedis</taxon>
        <taxon>Mucoromycota</taxon>
        <taxon>Mortierellomycotina</taxon>
        <taxon>Mortierellomycetes</taxon>
        <taxon>Mortierellales</taxon>
        <taxon>Mortierellaceae</taxon>
        <taxon>Actinomortierella</taxon>
    </lineage>
</organism>
<evidence type="ECO:0000256" key="14">
    <source>
        <dbReference type="SAM" id="Coils"/>
    </source>
</evidence>
<keyword evidence="6" id="KW-0999">Mitochondrion inner membrane</keyword>
<gene>
    <name evidence="17" type="primary">TIM50</name>
    <name evidence="17" type="ORF">DFQ27_000366</name>
</gene>
<dbReference type="Gene3D" id="3.40.50.1000">
    <property type="entry name" value="HAD superfamily/HAD-like"/>
    <property type="match status" value="1"/>
</dbReference>
<dbReference type="GO" id="GO:0015031">
    <property type="term" value="P:protein transport"/>
    <property type="evidence" value="ECO:0007669"/>
    <property type="project" value="UniProtKB-KW"/>
</dbReference>
<feature type="coiled-coil region" evidence="14">
    <location>
        <begin position="401"/>
        <end position="428"/>
    </location>
</feature>
<evidence type="ECO:0000256" key="7">
    <source>
        <dbReference type="ARBA" id="ARBA00022927"/>
    </source>
</evidence>
<dbReference type="FunFam" id="3.40.50.1000:FF:000019">
    <property type="entry name" value="Mitochondrial import inner membrane translocase subunit TIM50"/>
    <property type="match status" value="1"/>
</dbReference>
<evidence type="ECO:0000256" key="11">
    <source>
        <dbReference type="ARBA" id="ARBA00023128"/>
    </source>
</evidence>
<dbReference type="SUPFAM" id="SSF56784">
    <property type="entry name" value="HAD-like"/>
    <property type="match status" value="1"/>
</dbReference>
<evidence type="ECO:0000256" key="3">
    <source>
        <dbReference type="ARBA" id="ARBA00020799"/>
    </source>
</evidence>
<evidence type="ECO:0000256" key="8">
    <source>
        <dbReference type="ARBA" id="ARBA00022946"/>
    </source>
</evidence>
<evidence type="ECO:0000256" key="4">
    <source>
        <dbReference type="ARBA" id="ARBA00022448"/>
    </source>
</evidence>
<evidence type="ECO:0000259" key="16">
    <source>
        <dbReference type="PROSITE" id="PS50969"/>
    </source>
</evidence>
<keyword evidence="7 13" id="KW-0653">Protein transport</keyword>
<evidence type="ECO:0000256" key="6">
    <source>
        <dbReference type="ARBA" id="ARBA00022792"/>
    </source>
</evidence>
<keyword evidence="4 13" id="KW-0813">Transport</keyword>
<dbReference type="AlphaFoldDB" id="A0A9P6U9S6"/>
<name>A0A9P6U9S6_9FUNG</name>
<sequence length="464" mass="52415">MASIFVRQSFARAIAGSRSAASQSRLSPTWAARRLYNTPPAATGSTKPPTPNVQGLAGEALAKKTGATVTSATVPKGKTKPHKIEKTPTSPYLYAFYGLLGATAVGMAYTVGAPYEGEEGVKDAEKHPDENIAEAFYRRAMERYEATVDKFSNPMWEKLLPDPLPAPYQQPYTLVINLDDMLIHSSWDKEHGWRVAKRPGAEYFLAYLFQHYEIVIFTTQTADMANRILEKLDPYQYAPYRLYRESTRYIDGKHVKDLSHLNRDLSKVIIMDSNPDAYSLQPENAIEMKPWKGDANDTELVAMIPFLETLALTEVEDVRVPLSKFRGTNIPVAFAKWEEDLKEKMRLDWEEEQQKKKGKGFGIFKLGSGSHGDQQQQQQQPPTPLFEEQRKQMQEHFMRTHKAIEAEAAENQRRQKELEAKIKEMKVSVWDVVTGSGPDPNKVMAELQAEEERAATSQAEAAQK</sequence>
<feature type="region of interest" description="Disordered" evidence="15">
    <location>
        <begin position="361"/>
        <end position="384"/>
    </location>
</feature>
<evidence type="ECO:0000256" key="10">
    <source>
        <dbReference type="ARBA" id="ARBA00023010"/>
    </source>
</evidence>
<dbReference type="GO" id="GO:0005744">
    <property type="term" value="C:TIM23 mitochondrial import inner membrane translocase complex"/>
    <property type="evidence" value="ECO:0007669"/>
    <property type="project" value="UniProtKB-UniRule"/>
</dbReference>
<evidence type="ECO:0000256" key="15">
    <source>
        <dbReference type="SAM" id="MobiDB-lite"/>
    </source>
</evidence>
<accession>A0A9P6U9S6</accession>
<keyword evidence="8 13" id="KW-0809">Transit peptide</keyword>
<evidence type="ECO:0000313" key="18">
    <source>
        <dbReference type="Proteomes" id="UP000807716"/>
    </source>
</evidence>
<dbReference type="PROSITE" id="PS50969">
    <property type="entry name" value="FCP1"/>
    <property type="match status" value="1"/>
</dbReference>
<keyword evidence="9" id="KW-1133">Transmembrane helix</keyword>
<evidence type="ECO:0000256" key="1">
    <source>
        <dbReference type="ARBA" id="ARBA00004434"/>
    </source>
</evidence>
<feature type="compositionally biased region" description="Low complexity" evidence="15">
    <location>
        <begin position="362"/>
        <end position="380"/>
    </location>
</feature>
<evidence type="ECO:0000256" key="9">
    <source>
        <dbReference type="ARBA" id="ARBA00022989"/>
    </source>
</evidence>
<dbReference type="OrthoDB" id="287041at2759"/>
<dbReference type="CDD" id="cd07521">
    <property type="entry name" value="HAD_FCP1-like"/>
    <property type="match status" value="1"/>
</dbReference>
<keyword evidence="10 13" id="KW-0811">Translocation</keyword>
<comment type="subunit">
    <text evidence="13">Component of the TIM23 complex.</text>
</comment>
<dbReference type="InterPro" id="IPR050365">
    <property type="entry name" value="TIM50"/>
</dbReference>
<evidence type="ECO:0000256" key="13">
    <source>
        <dbReference type="RuleBase" id="RU365079"/>
    </source>
</evidence>
<dbReference type="Pfam" id="PF03031">
    <property type="entry name" value="NIF"/>
    <property type="match status" value="1"/>
</dbReference>
<dbReference type="Proteomes" id="UP000807716">
    <property type="component" value="Unassembled WGS sequence"/>
</dbReference>
<keyword evidence="12" id="KW-0472">Membrane</keyword>
<evidence type="ECO:0000256" key="12">
    <source>
        <dbReference type="ARBA" id="ARBA00023136"/>
    </source>
</evidence>
<dbReference type="InterPro" id="IPR023214">
    <property type="entry name" value="HAD_sf"/>
</dbReference>
<proteinExistence type="inferred from homology"/>
<evidence type="ECO:0000313" key="17">
    <source>
        <dbReference type="EMBL" id="KAG0265793.1"/>
    </source>
</evidence>
<comment type="caution">
    <text evidence="17">The sequence shown here is derived from an EMBL/GenBank/DDBJ whole genome shotgun (WGS) entry which is preliminary data.</text>
</comment>
<keyword evidence="5" id="KW-0812">Transmembrane</keyword>
<evidence type="ECO:0000256" key="2">
    <source>
        <dbReference type="ARBA" id="ARBA00006344"/>
    </source>
</evidence>
<keyword evidence="18" id="KW-1185">Reference proteome</keyword>
<comment type="function">
    <text evidence="13">Essential component of the TIM23 complex, a complex that mediates the translocation of transit peptide-containing proteins across the mitochondrial inner membrane.</text>
</comment>
<dbReference type="PANTHER" id="PTHR12210">
    <property type="entry name" value="DULLARD PROTEIN PHOSPHATASE"/>
    <property type="match status" value="1"/>
</dbReference>
<keyword evidence="14" id="KW-0175">Coiled coil</keyword>
<keyword evidence="11 13" id="KW-0496">Mitochondrion</keyword>
<feature type="domain" description="FCP1 homology" evidence="16">
    <location>
        <begin position="167"/>
        <end position="310"/>
    </location>
</feature>
<dbReference type="EMBL" id="JAAAJB010000108">
    <property type="protein sequence ID" value="KAG0265793.1"/>
    <property type="molecule type" value="Genomic_DNA"/>
</dbReference>
<evidence type="ECO:0000256" key="5">
    <source>
        <dbReference type="ARBA" id="ARBA00022692"/>
    </source>
</evidence>